<evidence type="ECO:0000313" key="2">
    <source>
        <dbReference type="EMBL" id="SSA45193.1"/>
    </source>
</evidence>
<dbReference type="Proteomes" id="UP000250222">
    <property type="component" value="Unassembled WGS sequence"/>
</dbReference>
<dbReference type="EMBL" id="UETB01000012">
    <property type="protein sequence ID" value="SSA45193.1"/>
    <property type="molecule type" value="Genomic_DNA"/>
</dbReference>
<proteinExistence type="predicted"/>
<accession>A0A2Y9C7D3</accession>
<sequence>MGTQRDHLVETATSRTESASRTESWRDTLAAKYEMQQAVLRFTISEFGDSEEFL</sequence>
<feature type="region of interest" description="Disordered" evidence="1">
    <location>
        <begin position="1"/>
        <end position="23"/>
    </location>
</feature>
<organism evidence="2 3">
    <name type="scientific">Georgenia satyanarayanai</name>
    <dbReference type="NCBI Taxonomy" id="860221"/>
    <lineage>
        <taxon>Bacteria</taxon>
        <taxon>Bacillati</taxon>
        <taxon>Actinomycetota</taxon>
        <taxon>Actinomycetes</taxon>
        <taxon>Micrococcales</taxon>
        <taxon>Bogoriellaceae</taxon>
        <taxon>Georgenia</taxon>
    </lineage>
</organism>
<keyword evidence="3" id="KW-1185">Reference proteome</keyword>
<protein>
    <submittedName>
        <fullName evidence="2">Uncharacterized protein</fullName>
    </submittedName>
</protein>
<reference evidence="2 3" key="1">
    <citation type="submission" date="2016-10" db="EMBL/GenBank/DDBJ databases">
        <authorList>
            <person name="Cai Z."/>
        </authorList>
    </citation>
    <scope>NUCLEOTIDE SEQUENCE [LARGE SCALE GENOMIC DNA]</scope>
    <source>
        <strain evidence="2 3">CGMCC 1.10826</strain>
    </source>
</reference>
<evidence type="ECO:0000313" key="3">
    <source>
        <dbReference type="Proteomes" id="UP000250222"/>
    </source>
</evidence>
<evidence type="ECO:0000256" key="1">
    <source>
        <dbReference type="SAM" id="MobiDB-lite"/>
    </source>
</evidence>
<dbReference type="AlphaFoldDB" id="A0A2Y9C7D3"/>
<gene>
    <name evidence="2" type="ORF">SAMN05216184_11252</name>
</gene>
<name>A0A2Y9C7D3_9MICO</name>